<dbReference type="PROSITE" id="PS00396">
    <property type="entry name" value="TOPO_IA_1"/>
    <property type="match status" value="1"/>
</dbReference>
<protein>
    <recommendedName>
        <fullName evidence="3">DNA topoisomerase</fullName>
        <ecNumber evidence="3">5.6.2.1</ecNumber>
    </recommendedName>
    <alternativeName>
        <fullName evidence="15">Omega-protein</fullName>
    </alternativeName>
    <alternativeName>
        <fullName evidence="14">Relaxing enzyme</fullName>
    </alternativeName>
    <alternativeName>
        <fullName evidence="12">Swivelase</fullName>
    </alternativeName>
    <alternativeName>
        <fullName evidence="13">Untwisting enzyme</fullName>
    </alternativeName>
</protein>
<gene>
    <name evidence="18" type="ORF">J2Z66_008221</name>
</gene>
<evidence type="ECO:0000256" key="10">
    <source>
        <dbReference type="ARBA" id="ARBA00023125"/>
    </source>
</evidence>
<dbReference type="Pfam" id="PF01396">
    <property type="entry name" value="Zn_ribbon_Top1"/>
    <property type="match status" value="2"/>
</dbReference>
<evidence type="ECO:0000256" key="4">
    <source>
        <dbReference type="ARBA" id="ARBA00022723"/>
    </source>
</evidence>
<dbReference type="InterPro" id="IPR023406">
    <property type="entry name" value="Topo_IA_AS"/>
</dbReference>
<feature type="domain" description="Toprim" evidence="16">
    <location>
        <begin position="2"/>
        <end position="133"/>
    </location>
</feature>
<evidence type="ECO:0000256" key="11">
    <source>
        <dbReference type="ARBA" id="ARBA00023235"/>
    </source>
</evidence>
<evidence type="ECO:0000259" key="17">
    <source>
        <dbReference type="PROSITE" id="PS52039"/>
    </source>
</evidence>
<dbReference type="InterPro" id="IPR013498">
    <property type="entry name" value="Topo_IA_Znf"/>
</dbReference>
<evidence type="ECO:0000313" key="18">
    <source>
        <dbReference type="EMBL" id="MBP1996573.1"/>
    </source>
</evidence>
<organism evidence="18 19">
    <name type="scientific">Paenibacillus eucommiae</name>
    <dbReference type="NCBI Taxonomy" id="1355755"/>
    <lineage>
        <taxon>Bacteria</taxon>
        <taxon>Bacillati</taxon>
        <taxon>Bacillota</taxon>
        <taxon>Bacilli</taxon>
        <taxon>Bacillales</taxon>
        <taxon>Paenibacillaceae</taxon>
        <taxon>Paenibacillus</taxon>
    </lineage>
</organism>
<dbReference type="EC" id="5.6.2.1" evidence="3"/>
<keyword evidence="11 18" id="KW-0413">Isomerase</keyword>
<keyword evidence="8" id="KW-0460">Magnesium</keyword>
<evidence type="ECO:0000256" key="6">
    <source>
        <dbReference type="ARBA" id="ARBA00022771"/>
    </source>
</evidence>
<evidence type="ECO:0000256" key="12">
    <source>
        <dbReference type="ARBA" id="ARBA00030003"/>
    </source>
</evidence>
<dbReference type="Pfam" id="PF01751">
    <property type="entry name" value="Toprim"/>
    <property type="match status" value="1"/>
</dbReference>
<evidence type="ECO:0000256" key="14">
    <source>
        <dbReference type="ARBA" id="ARBA00032235"/>
    </source>
</evidence>
<dbReference type="PRINTS" id="PR00417">
    <property type="entry name" value="PRTPISMRASEI"/>
</dbReference>
<dbReference type="InterPro" id="IPR023405">
    <property type="entry name" value="Topo_IA_core_domain"/>
</dbReference>
<keyword evidence="7" id="KW-0862">Zinc</keyword>
<dbReference type="CDD" id="cd03362">
    <property type="entry name" value="TOPRIM_TopoIA_TopoIII"/>
    <property type="match status" value="1"/>
</dbReference>
<dbReference type="PANTHER" id="PTHR11390">
    <property type="entry name" value="PROKARYOTIC DNA TOPOISOMERASE"/>
    <property type="match status" value="1"/>
</dbReference>
<dbReference type="RefSeq" id="WP_209979153.1">
    <property type="nucleotide sequence ID" value="NZ_JAGGLB010000052.1"/>
</dbReference>
<dbReference type="InterPro" id="IPR003601">
    <property type="entry name" value="Topo_IA_2"/>
</dbReference>
<dbReference type="GO" id="GO:0003917">
    <property type="term" value="F:DNA topoisomerase type I (single strand cut, ATP-independent) activity"/>
    <property type="evidence" value="ECO:0007669"/>
    <property type="project" value="UniProtKB-EC"/>
</dbReference>
<reference evidence="18 19" key="1">
    <citation type="submission" date="2021-03" db="EMBL/GenBank/DDBJ databases">
        <title>Genomic Encyclopedia of Type Strains, Phase IV (KMG-IV): sequencing the most valuable type-strain genomes for metagenomic binning, comparative biology and taxonomic classification.</title>
        <authorList>
            <person name="Goeker M."/>
        </authorList>
    </citation>
    <scope>NUCLEOTIDE SEQUENCE [LARGE SCALE GENOMIC DNA]</scope>
    <source>
        <strain evidence="18 19">DSM 26048</strain>
    </source>
</reference>
<keyword evidence="10" id="KW-0238">DNA-binding</keyword>
<dbReference type="InterPro" id="IPR005738">
    <property type="entry name" value="TopoIII"/>
</dbReference>
<keyword evidence="5" id="KW-0677">Repeat</keyword>
<dbReference type="SMART" id="SM00493">
    <property type="entry name" value="TOPRIM"/>
    <property type="match status" value="1"/>
</dbReference>
<dbReference type="InterPro" id="IPR000380">
    <property type="entry name" value="Topo_IA"/>
</dbReference>
<dbReference type="PANTHER" id="PTHR11390:SF21">
    <property type="entry name" value="DNA TOPOISOMERASE 3-ALPHA"/>
    <property type="match status" value="1"/>
</dbReference>
<dbReference type="InterPro" id="IPR003602">
    <property type="entry name" value="Topo_IA_DNA-bd_dom"/>
</dbReference>
<feature type="domain" description="Topo IA-type catalytic" evidence="17">
    <location>
        <begin position="152"/>
        <end position="581"/>
    </location>
</feature>
<comment type="caution">
    <text evidence="18">The sequence shown here is derived from an EMBL/GenBank/DDBJ whole genome shotgun (WGS) entry which is preliminary data.</text>
</comment>
<dbReference type="Gene3D" id="2.70.20.10">
    <property type="entry name" value="Topoisomerase I, domain 3"/>
    <property type="match status" value="1"/>
</dbReference>
<dbReference type="Pfam" id="PF01131">
    <property type="entry name" value="Topoisom_bac"/>
    <property type="match status" value="1"/>
</dbReference>
<dbReference type="Gene3D" id="1.10.290.10">
    <property type="entry name" value="Topoisomerase I, domain 4"/>
    <property type="match status" value="1"/>
</dbReference>
<keyword evidence="9" id="KW-0799">Topoisomerase</keyword>
<evidence type="ECO:0000256" key="5">
    <source>
        <dbReference type="ARBA" id="ARBA00022737"/>
    </source>
</evidence>
<dbReference type="CDD" id="cd00186">
    <property type="entry name" value="TOP1Ac"/>
    <property type="match status" value="1"/>
</dbReference>
<dbReference type="PROSITE" id="PS50880">
    <property type="entry name" value="TOPRIM"/>
    <property type="match status" value="1"/>
</dbReference>
<sequence>MKSLVLCEKPSVAKEIARVLGCGQRQKSFFEGPNYVVTWALGHLVELAEPEDYDNKYKTWRLEDLPLLPPTMKLKIIKETSHQYKAIAQLCKRSDLGELIVATDAGREGELVARWIMEMAHWRKPFKRLWISSQTDKAIREGFSKLRPGREYDNLYASAVCRAEADWLIGLNVTRALTCKYDAQLSAGRVQTPTLATLMARESEITNFKPVAYWNVTLDLGSFQAKWRGGEQQDGRLFAKDKADEIVNKVKTADVRLLRLNKTEKMEPQPLAYDLTELQRDANKRHGFTAKQTSNVLQRLYEQHKLVTYPRTDSRHLTSDMASTLKSRLESVSVGPYAALAKPLLRKPLAITKRIVDDTKVTDHHAIIPTEQFLNLNALSVEERKLYDLIVRRFIALFYPPYRYEETSLTLKAAGELFFAKGRVQKDAGWKEVYGSVPESSDEDEEVDRDDRQTTRQLLPELKEGDLLKLKGCRAQELMTLPPSRYTEASLLSQMEKHNLGTPATRADIIEKLLSSDTIERRLKNLVPTGKGKQLIELAANELRSPELTAEWELELERIARGKGNRGKFMEGIRAQAAQLVREVKISEVVYKPHNLTHSKCPECSNLLMERNSKRGKTLVCSNRECEYRRSAEPAVINKRCPQCMKKMELHTGKAGKYAQCRRCNVIEMLNEENSRASKKEQSQLVKQFSEAEPLTSSLADALKAALNKSGGDK</sequence>
<name>A0ABS4J9Q3_9BACL</name>
<evidence type="ECO:0000256" key="9">
    <source>
        <dbReference type="ARBA" id="ARBA00023029"/>
    </source>
</evidence>
<dbReference type="NCBIfam" id="NF005829">
    <property type="entry name" value="PRK07726.1"/>
    <property type="match status" value="1"/>
</dbReference>
<accession>A0ABS4J9Q3</accession>
<evidence type="ECO:0000256" key="7">
    <source>
        <dbReference type="ARBA" id="ARBA00022833"/>
    </source>
</evidence>
<dbReference type="Gene3D" id="3.40.50.140">
    <property type="match status" value="1"/>
</dbReference>
<evidence type="ECO:0000259" key="16">
    <source>
        <dbReference type="PROSITE" id="PS50880"/>
    </source>
</evidence>
<keyword evidence="4" id="KW-0479">Metal-binding</keyword>
<evidence type="ECO:0000256" key="3">
    <source>
        <dbReference type="ARBA" id="ARBA00012891"/>
    </source>
</evidence>
<dbReference type="InterPro" id="IPR034144">
    <property type="entry name" value="TOPRIM_TopoIII"/>
</dbReference>
<comment type="similarity">
    <text evidence="2">Belongs to the type IA topoisomerase family.</text>
</comment>
<comment type="catalytic activity">
    <reaction evidence="1">
        <text>ATP-independent breakage of single-stranded DNA, followed by passage and rejoining.</text>
        <dbReference type="EC" id="5.6.2.1"/>
    </reaction>
</comment>
<evidence type="ECO:0000256" key="15">
    <source>
        <dbReference type="ARBA" id="ARBA00032877"/>
    </source>
</evidence>
<dbReference type="PROSITE" id="PS52039">
    <property type="entry name" value="TOPO_IA_2"/>
    <property type="match status" value="1"/>
</dbReference>
<dbReference type="SUPFAM" id="SSF56712">
    <property type="entry name" value="Prokaryotic type I DNA topoisomerase"/>
    <property type="match status" value="1"/>
</dbReference>
<dbReference type="SMART" id="SM00436">
    <property type="entry name" value="TOP1Bc"/>
    <property type="match status" value="1"/>
</dbReference>
<dbReference type="InterPro" id="IPR013826">
    <property type="entry name" value="Topo_IA_cen_sub3"/>
</dbReference>
<evidence type="ECO:0000256" key="2">
    <source>
        <dbReference type="ARBA" id="ARBA00009446"/>
    </source>
</evidence>
<dbReference type="Gene3D" id="1.10.460.10">
    <property type="entry name" value="Topoisomerase I, domain 2"/>
    <property type="match status" value="1"/>
</dbReference>
<keyword evidence="19" id="KW-1185">Reference proteome</keyword>
<dbReference type="NCBIfam" id="TIGR01056">
    <property type="entry name" value="topB"/>
    <property type="match status" value="1"/>
</dbReference>
<dbReference type="Proteomes" id="UP001519287">
    <property type="component" value="Unassembled WGS sequence"/>
</dbReference>
<dbReference type="SMART" id="SM00437">
    <property type="entry name" value="TOP1Ac"/>
    <property type="match status" value="1"/>
</dbReference>
<dbReference type="EMBL" id="JAGGLB010000052">
    <property type="protein sequence ID" value="MBP1996573.1"/>
    <property type="molecule type" value="Genomic_DNA"/>
</dbReference>
<dbReference type="InterPro" id="IPR006171">
    <property type="entry name" value="TOPRIM_dom"/>
</dbReference>
<evidence type="ECO:0000313" key="19">
    <source>
        <dbReference type="Proteomes" id="UP001519287"/>
    </source>
</evidence>
<proteinExistence type="inferred from homology"/>
<dbReference type="InterPro" id="IPR013825">
    <property type="entry name" value="Topo_IA_cen_sub2"/>
</dbReference>
<dbReference type="InterPro" id="IPR013824">
    <property type="entry name" value="Topo_IA_cen_sub1"/>
</dbReference>
<evidence type="ECO:0000256" key="1">
    <source>
        <dbReference type="ARBA" id="ARBA00000213"/>
    </source>
</evidence>
<keyword evidence="6" id="KW-0863">Zinc-finger</keyword>
<evidence type="ECO:0000256" key="8">
    <source>
        <dbReference type="ARBA" id="ARBA00022842"/>
    </source>
</evidence>
<dbReference type="InterPro" id="IPR013497">
    <property type="entry name" value="Topo_IA_cen"/>
</dbReference>
<evidence type="ECO:0000256" key="13">
    <source>
        <dbReference type="ARBA" id="ARBA00031985"/>
    </source>
</evidence>